<keyword evidence="1" id="KW-0812">Transmembrane</keyword>
<keyword evidence="1" id="KW-1133">Transmembrane helix</keyword>
<proteinExistence type="predicted"/>
<dbReference type="AlphaFoldDB" id="C6LCZ5"/>
<evidence type="ECO:0000313" key="3">
    <source>
        <dbReference type="Proteomes" id="UP000005561"/>
    </source>
</evidence>
<gene>
    <name evidence="2" type="ORF">BRYFOR_06652</name>
</gene>
<comment type="caution">
    <text evidence="2">The sequence shown here is derived from an EMBL/GenBank/DDBJ whole genome shotgun (WGS) entry which is preliminary data.</text>
</comment>
<evidence type="ECO:0000256" key="1">
    <source>
        <dbReference type="SAM" id="Phobius"/>
    </source>
</evidence>
<evidence type="ECO:0000313" key="2">
    <source>
        <dbReference type="EMBL" id="EET61477.1"/>
    </source>
</evidence>
<sequence length="47" mass="5660">MLFIIPSPLSALTFSPYLLRFSLLFFIPYLLRFSLFAFRFSFCVFLR</sequence>
<name>C6LCZ5_9FIRM</name>
<keyword evidence="3" id="KW-1185">Reference proteome</keyword>
<feature type="transmembrane region" description="Helical" evidence="1">
    <location>
        <begin position="17"/>
        <end position="38"/>
    </location>
</feature>
<dbReference type="Proteomes" id="UP000005561">
    <property type="component" value="Unassembled WGS sequence"/>
</dbReference>
<accession>C6LCZ5</accession>
<dbReference type="EMBL" id="ACCL02000006">
    <property type="protein sequence ID" value="EET61477.1"/>
    <property type="molecule type" value="Genomic_DNA"/>
</dbReference>
<reference evidence="2" key="1">
    <citation type="submission" date="2009-07" db="EMBL/GenBank/DDBJ databases">
        <authorList>
            <person name="Weinstock G."/>
            <person name="Sodergren E."/>
            <person name="Clifton S."/>
            <person name="Fulton L."/>
            <person name="Fulton B."/>
            <person name="Courtney L."/>
            <person name="Fronick C."/>
            <person name="Harrison M."/>
            <person name="Strong C."/>
            <person name="Farmer C."/>
            <person name="Delahaunty K."/>
            <person name="Markovic C."/>
            <person name="Hall O."/>
            <person name="Minx P."/>
            <person name="Tomlinson C."/>
            <person name="Mitreva M."/>
            <person name="Nelson J."/>
            <person name="Hou S."/>
            <person name="Wollam A."/>
            <person name="Pepin K.H."/>
            <person name="Johnson M."/>
            <person name="Bhonagiri V."/>
            <person name="Nash W.E."/>
            <person name="Warren W."/>
            <person name="Chinwalla A."/>
            <person name="Mardis E.R."/>
            <person name="Wilson R.K."/>
        </authorList>
    </citation>
    <scope>NUCLEOTIDE SEQUENCE [LARGE SCALE GENOMIC DNA]</scope>
    <source>
        <strain evidence="2">DSM 14469</strain>
    </source>
</reference>
<protein>
    <submittedName>
        <fullName evidence="2">Uncharacterized protein</fullName>
    </submittedName>
</protein>
<organism evidence="2 3">
    <name type="scientific">Marvinbryantia formatexigens DSM 14469</name>
    <dbReference type="NCBI Taxonomy" id="478749"/>
    <lineage>
        <taxon>Bacteria</taxon>
        <taxon>Bacillati</taxon>
        <taxon>Bacillota</taxon>
        <taxon>Clostridia</taxon>
        <taxon>Lachnospirales</taxon>
        <taxon>Lachnospiraceae</taxon>
        <taxon>Marvinbryantia</taxon>
    </lineage>
</organism>
<keyword evidence="1" id="KW-0472">Membrane</keyword>